<keyword evidence="3" id="KW-1185">Reference proteome</keyword>
<protein>
    <submittedName>
        <fullName evidence="2">Transposase</fullName>
    </submittedName>
</protein>
<dbReference type="PANTHER" id="PTHR33803:SF3">
    <property type="entry name" value="BLL1974 PROTEIN"/>
    <property type="match status" value="1"/>
</dbReference>
<evidence type="ECO:0000313" key="2">
    <source>
        <dbReference type="EMBL" id="CCV09285.1"/>
    </source>
</evidence>
<dbReference type="eggNOG" id="COG3039">
    <property type="taxonomic scope" value="Bacteria"/>
</dbReference>
<dbReference type="InterPro" id="IPR008490">
    <property type="entry name" value="Transposase_InsH_N"/>
</dbReference>
<dbReference type="EMBL" id="CAUM01000170">
    <property type="protein sequence ID" value="CCV09285.1"/>
    <property type="molecule type" value="Genomic_DNA"/>
</dbReference>
<evidence type="ECO:0000259" key="1">
    <source>
        <dbReference type="Pfam" id="PF05598"/>
    </source>
</evidence>
<feature type="domain" description="Transposase InsH N-terminal" evidence="1">
    <location>
        <begin position="18"/>
        <end position="114"/>
    </location>
</feature>
<comment type="caution">
    <text evidence="2">The sequence shown here is derived from an EMBL/GenBank/DDBJ whole genome shotgun (WGS) entry which is preliminary data.</text>
</comment>
<dbReference type="RefSeq" id="WP_008878139.1">
    <property type="nucleotide sequence ID" value="NZ_CAUM01000170.1"/>
</dbReference>
<dbReference type="STRING" id="1297569.MESS2_980007"/>
<dbReference type="PANTHER" id="PTHR33803">
    <property type="entry name" value="IS1478 TRANSPOSASE"/>
    <property type="match status" value="1"/>
</dbReference>
<proteinExistence type="predicted"/>
<gene>
    <name evidence="2" type="ORF">MESS2_980007</name>
</gene>
<dbReference type="Proteomes" id="UP000012062">
    <property type="component" value="Unassembled WGS sequence"/>
</dbReference>
<evidence type="ECO:0000313" key="3">
    <source>
        <dbReference type="Proteomes" id="UP000012062"/>
    </source>
</evidence>
<sequence>MRPKERRDSGQADLLRSRLDQILNMEHALVKLAAAIDWRCLEEKLGEVYDDGPGRPPLPTRLMAGLAILKSMHNLSDEGLCERWLENPYYQLFCGEEFFQHRLVFDRTSLTRWRLRMGEERLMALLQESLAAATRLGAAKPADFRAVIVDTTVQEKAITFPTDAKLMHRARERLVKLARKHGIALRQSYARVGKFALIKHQRYAHAKQFKRANRQLKRLRTMLGAVIRDITRKIGGRPGLMQLFGLPLSLARRVRDQRQRERGRKVYSLHAPEVECIGKGKAHKPYEFGVKVSVATTLQRSRGGQFVAHVKAMPGNPYDGHTLATVIPAIETSIGANLTKIVADAGYRGHSAPKGKMFKVHVAGYKRGLTKAVKRALRRRAAVEPVIGHLKNDHRMGRNFLAFSEGDADNAVLAAVGYNFSLLLNWLRLLCACFLALFAIPAATIQPRTA</sequence>
<organism evidence="2 3">
    <name type="scientific">Mesorhizobium metallidurans STM 2683</name>
    <dbReference type="NCBI Taxonomy" id="1297569"/>
    <lineage>
        <taxon>Bacteria</taxon>
        <taxon>Pseudomonadati</taxon>
        <taxon>Pseudomonadota</taxon>
        <taxon>Alphaproteobacteria</taxon>
        <taxon>Hyphomicrobiales</taxon>
        <taxon>Phyllobacteriaceae</taxon>
        <taxon>Mesorhizobium</taxon>
    </lineage>
</organism>
<dbReference type="InterPro" id="IPR047710">
    <property type="entry name" value="Transpos_IS5-like"/>
</dbReference>
<dbReference type="NCBIfam" id="NF033578">
    <property type="entry name" value="transpos_IS5_1"/>
    <property type="match status" value="1"/>
</dbReference>
<dbReference type="OrthoDB" id="7169055at2"/>
<dbReference type="AlphaFoldDB" id="M5EZA9"/>
<dbReference type="Pfam" id="PF05598">
    <property type="entry name" value="DUF772"/>
    <property type="match status" value="1"/>
</dbReference>
<accession>M5EZA9</accession>
<name>M5EZA9_9HYPH</name>
<reference evidence="2 3" key="1">
    <citation type="submission" date="2013-02" db="EMBL/GenBank/DDBJ databases">
        <authorList>
            <person name="Genoscope - CEA"/>
        </authorList>
    </citation>
    <scope>NUCLEOTIDE SEQUENCE [LARGE SCALE GENOMIC DNA]</scope>
    <source>
        <strain evidence="2 3">STM 2683</strain>
    </source>
</reference>